<dbReference type="Gene3D" id="3.40.30.10">
    <property type="entry name" value="Glutaredoxin"/>
    <property type="match status" value="1"/>
</dbReference>
<dbReference type="PANTHER" id="PTHR10371:SF3">
    <property type="entry name" value="NADH DEHYDROGENASE [UBIQUINONE] FLAVOPROTEIN 2, MITOCHONDRIAL"/>
    <property type="match status" value="1"/>
</dbReference>
<feature type="compositionally biased region" description="Basic and acidic residues" evidence="7">
    <location>
        <begin position="312"/>
        <end position="328"/>
    </location>
</feature>
<dbReference type="InterPro" id="IPR002023">
    <property type="entry name" value="NuoE-like"/>
</dbReference>
<keyword evidence="4" id="KW-0408">Iron</keyword>
<dbReference type="InterPro" id="IPR041921">
    <property type="entry name" value="NuoE_N"/>
</dbReference>
<evidence type="ECO:0000313" key="8">
    <source>
        <dbReference type="EMBL" id="SCE82197.1"/>
    </source>
</evidence>
<dbReference type="FunFam" id="1.10.10.1590:FF:000001">
    <property type="entry name" value="NADH-quinone oxidoreductase subunit E"/>
    <property type="match status" value="1"/>
</dbReference>
<dbReference type="PANTHER" id="PTHR10371">
    <property type="entry name" value="NADH DEHYDROGENASE UBIQUINONE FLAVOPROTEIN 2, MITOCHONDRIAL"/>
    <property type="match status" value="1"/>
</dbReference>
<dbReference type="NCBIfam" id="TIGR01958">
    <property type="entry name" value="nuoE_fam"/>
    <property type="match status" value="1"/>
</dbReference>
<dbReference type="GO" id="GO:0051537">
    <property type="term" value="F:2 iron, 2 sulfur cluster binding"/>
    <property type="evidence" value="ECO:0007669"/>
    <property type="project" value="UniProtKB-KW"/>
</dbReference>
<keyword evidence="2" id="KW-0001">2Fe-2S</keyword>
<comment type="cofactor">
    <cofactor evidence="6">
        <name>[2Fe-2S] cluster</name>
        <dbReference type="ChEBI" id="CHEBI:190135"/>
    </cofactor>
</comment>
<dbReference type="EMBL" id="FMCX01000001">
    <property type="protein sequence ID" value="SCE82197.1"/>
    <property type="molecule type" value="Genomic_DNA"/>
</dbReference>
<dbReference type="CDD" id="cd03064">
    <property type="entry name" value="TRX_Fd_NuoE"/>
    <property type="match status" value="1"/>
</dbReference>
<keyword evidence="5" id="KW-0411">Iron-sulfur</keyword>
<evidence type="ECO:0000256" key="3">
    <source>
        <dbReference type="ARBA" id="ARBA00022723"/>
    </source>
</evidence>
<keyword evidence="9" id="KW-1185">Reference proteome</keyword>
<dbReference type="Pfam" id="PF01257">
    <property type="entry name" value="2Fe-2S_thioredx"/>
    <property type="match status" value="1"/>
</dbReference>
<gene>
    <name evidence="8" type="ORF">GA0070564_1011143</name>
</gene>
<organism evidence="8 9">
    <name type="scientific">Micromonospora mirobrigensis</name>
    <dbReference type="NCBI Taxonomy" id="262898"/>
    <lineage>
        <taxon>Bacteria</taxon>
        <taxon>Bacillati</taxon>
        <taxon>Actinomycetota</taxon>
        <taxon>Actinomycetes</taxon>
        <taxon>Micromonosporales</taxon>
        <taxon>Micromonosporaceae</taxon>
        <taxon>Micromonospora</taxon>
    </lineage>
</organism>
<dbReference type="GO" id="GO:0003954">
    <property type="term" value="F:NADH dehydrogenase activity"/>
    <property type="evidence" value="ECO:0007669"/>
    <property type="project" value="TreeGrafter"/>
</dbReference>
<evidence type="ECO:0000256" key="5">
    <source>
        <dbReference type="ARBA" id="ARBA00023014"/>
    </source>
</evidence>
<dbReference type="Proteomes" id="UP000199504">
    <property type="component" value="Unassembled WGS sequence"/>
</dbReference>
<comment type="similarity">
    <text evidence="1">Belongs to the complex I 24 kDa subunit family.</text>
</comment>
<proteinExistence type="inferred from homology"/>
<dbReference type="OrthoDB" id="9807941at2"/>
<keyword evidence="3" id="KW-0479">Metal-binding</keyword>
<dbReference type="STRING" id="262898.GA0070564_1011143"/>
<protein>
    <submittedName>
        <fullName evidence="8">NADH-quinone oxidoreductase subunit E</fullName>
    </submittedName>
</protein>
<evidence type="ECO:0000256" key="2">
    <source>
        <dbReference type="ARBA" id="ARBA00022714"/>
    </source>
</evidence>
<dbReference type="AlphaFoldDB" id="A0A1C4VDX8"/>
<dbReference type="InterPro" id="IPR042128">
    <property type="entry name" value="NuoE_dom"/>
</dbReference>
<name>A0A1C4VDX8_9ACTN</name>
<evidence type="ECO:0000256" key="1">
    <source>
        <dbReference type="ARBA" id="ARBA00010643"/>
    </source>
</evidence>
<accession>A0A1C4VDX8</accession>
<dbReference type="NCBIfam" id="NF005721">
    <property type="entry name" value="PRK07539.1-1"/>
    <property type="match status" value="1"/>
</dbReference>
<dbReference type="Gene3D" id="1.10.10.1590">
    <property type="entry name" value="NADH-quinone oxidoreductase subunit E"/>
    <property type="match status" value="1"/>
</dbReference>
<sequence>MSFSETTRERAREIIARYPADRSRSALLPLLHLVQAEEGYVSPAGVQFCAEVLGLNKAQVGAVATFYTMYKRKPTGDYLVSVCTNTMCNVLGGQEVYDTLAEHLGVGHDETTDDGQITLEHAECLAACDYGPVMTVNYDFFDNVDPQGALGVVEELRAGGRPMPTRGARLCTLKEMAVQLAGFADERDGAVADGGPGEPTLRGLRLAQQHGISVPGYDPNTPIRSKAEADKAAAEAKAKAEAAKPAPAAAPAKGGDGAATPVHDAGTSQPAEKTGDGASAPTVPGSAPATSGAAEPAKPEQIGGSSTAPDVKAPDDKSPQVRTAETRQPDANTAVADAPGTKVPVDTTAPAPRDAQAAEAAGAAANAPAGDGKPAGDEAGAQERNLKEAESGTGANGADPAVASETGVQK</sequence>
<reference evidence="9" key="1">
    <citation type="submission" date="2016-06" db="EMBL/GenBank/DDBJ databases">
        <authorList>
            <person name="Varghese N."/>
            <person name="Submissions Spin"/>
        </authorList>
    </citation>
    <scope>NUCLEOTIDE SEQUENCE [LARGE SCALE GENOMIC DNA]</scope>
    <source>
        <strain evidence="9">DSM 44830</strain>
    </source>
</reference>
<dbReference type="SUPFAM" id="SSF52833">
    <property type="entry name" value="Thioredoxin-like"/>
    <property type="match status" value="1"/>
</dbReference>
<evidence type="ECO:0000256" key="4">
    <source>
        <dbReference type="ARBA" id="ARBA00023004"/>
    </source>
</evidence>
<feature type="compositionally biased region" description="Low complexity" evidence="7">
    <location>
        <begin position="349"/>
        <end position="372"/>
    </location>
</feature>
<evidence type="ECO:0000313" key="9">
    <source>
        <dbReference type="Proteomes" id="UP000199504"/>
    </source>
</evidence>
<feature type="region of interest" description="Disordered" evidence="7">
    <location>
        <begin position="211"/>
        <end position="410"/>
    </location>
</feature>
<evidence type="ECO:0000256" key="6">
    <source>
        <dbReference type="ARBA" id="ARBA00034078"/>
    </source>
</evidence>
<dbReference type="InterPro" id="IPR036249">
    <property type="entry name" value="Thioredoxin-like_sf"/>
</dbReference>
<dbReference type="GO" id="GO:0046872">
    <property type="term" value="F:metal ion binding"/>
    <property type="evidence" value="ECO:0007669"/>
    <property type="project" value="UniProtKB-KW"/>
</dbReference>
<feature type="compositionally biased region" description="Basic and acidic residues" evidence="7">
    <location>
        <begin position="225"/>
        <end position="242"/>
    </location>
</feature>
<feature type="compositionally biased region" description="Low complexity" evidence="7">
    <location>
        <begin position="243"/>
        <end position="253"/>
    </location>
</feature>
<evidence type="ECO:0000256" key="7">
    <source>
        <dbReference type="SAM" id="MobiDB-lite"/>
    </source>
</evidence>